<evidence type="ECO:0000256" key="13">
    <source>
        <dbReference type="SAM" id="Phobius"/>
    </source>
</evidence>
<dbReference type="OrthoDB" id="907479at2759"/>
<comment type="caution">
    <text evidence="15">The sequence shown here is derived from an EMBL/GenBank/DDBJ whole genome shotgun (WGS) entry which is preliminary data.</text>
</comment>
<evidence type="ECO:0000259" key="14">
    <source>
        <dbReference type="PROSITE" id="PS50939"/>
    </source>
</evidence>
<dbReference type="GO" id="GO:0046872">
    <property type="term" value="F:metal ion binding"/>
    <property type="evidence" value="ECO:0007669"/>
    <property type="project" value="UniProtKB-KW"/>
</dbReference>
<keyword evidence="4" id="KW-0349">Heme</keyword>
<feature type="transmembrane region" description="Helical" evidence="13">
    <location>
        <begin position="158"/>
        <end position="178"/>
    </location>
</feature>
<keyword evidence="9" id="KW-0408">Iron</keyword>
<dbReference type="PANTHER" id="PTHR10106:SF43">
    <property type="entry name" value="CYTOCHROME B561 FAMILY PROTEIN, EXPRESSED"/>
    <property type="match status" value="1"/>
</dbReference>
<evidence type="ECO:0000256" key="2">
    <source>
        <dbReference type="ARBA" id="ARBA00004141"/>
    </source>
</evidence>
<feature type="transmembrane region" description="Helical" evidence="13">
    <location>
        <begin position="54"/>
        <end position="74"/>
    </location>
</feature>
<dbReference type="PANTHER" id="PTHR10106">
    <property type="entry name" value="CYTOCHROME B561-RELATED"/>
    <property type="match status" value="1"/>
</dbReference>
<evidence type="ECO:0000256" key="4">
    <source>
        <dbReference type="ARBA" id="ARBA00022617"/>
    </source>
</evidence>
<keyword evidence="10 13" id="KW-0472">Membrane</keyword>
<dbReference type="Gene3D" id="1.20.120.1770">
    <property type="match status" value="1"/>
</dbReference>
<comment type="subcellular location">
    <subcellularLocation>
        <location evidence="2">Membrane</location>
        <topology evidence="2">Multi-pass membrane protein</topology>
    </subcellularLocation>
</comment>
<dbReference type="GO" id="GO:0140571">
    <property type="term" value="F:transmembrane ascorbate ferrireductase activity"/>
    <property type="evidence" value="ECO:0007669"/>
    <property type="project" value="UniProtKB-EC"/>
</dbReference>
<dbReference type="SMART" id="SM00665">
    <property type="entry name" value="B561"/>
    <property type="match status" value="1"/>
</dbReference>
<dbReference type="PROSITE" id="PS50939">
    <property type="entry name" value="CYTOCHROME_B561"/>
    <property type="match status" value="1"/>
</dbReference>
<dbReference type="EC" id="7.2.1.3" evidence="11"/>
<feature type="transmembrane region" description="Helical" evidence="13">
    <location>
        <begin position="127"/>
        <end position="146"/>
    </location>
</feature>
<dbReference type="FunFam" id="1.20.120.1770:FF:000001">
    <property type="entry name" value="Cytochrome b reductase 1"/>
    <property type="match status" value="1"/>
</dbReference>
<dbReference type="Pfam" id="PF03188">
    <property type="entry name" value="Cytochrom_B561"/>
    <property type="match status" value="1"/>
</dbReference>
<proteinExistence type="predicted"/>
<keyword evidence="6" id="KW-0479">Metal-binding</keyword>
<evidence type="ECO:0000313" key="16">
    <source>
        <dbReference type="Proteomes" id="UP000796880"/>
    </source>
</evidence>
<comment type="cofactor">
    <cofactor evidence="1">
        <name>heme b</name>
        <dbReference type="ChEBI" id="CHEBI:60344"/>
    </cofactor>
</comment>
<keyword evidence="8 13" id="KW-1133">Transmembrane helix</keyword>
<gene>
    <name evidence="15" type="ORF">FNV43_RR26809</name>
</gene>
<evidence type="ECO:0000256" key="1">
    <source>
        <dbReference type="ARBA" id="ARBA00001970"/>
    </source>
</evidence>
<dbReference type="AlphaFoldDB" id="A0A8K0GRW9"/>
<evidence type="ECO:0000256" key="8">
    <source>
        <dbReference type="ARBA" id="ARBA00022989"/>
    </source>
</evidence>
<dbReference type="GO" id="GO:0016020">
    <property type="term" value="C:membrane"/>
    <property type="evidence" value="ECO:0007669"/>
    <property type="project" value="UniProtKB-SubCell"/>
</dbReference>
<keyword evidence="7" id="KW-0249">Electron transport</keyword>
<feature type="transmembrane region" description="Helical" evidence="13">
    <location>
        <begin position="198"/>
        <end position="220"/>
    </location>
</feature>
<sequence length="226" mass="24977">MAPKNRSYQVSATPFTIFAHLIVIAVTTLVLVWLLHIRYGLAFKSTNKQKIFNLHPLLMIIGFLLLGGEAIMAYKSVPGPRKSQKLVHLILHLLALLSGILGIYAVFRYKHESSQPDMVTLHSWLGIITISLFGLQYLLGFFTYFFPGAEMSTRGNLLPWHVFGGMAIFVLGIITAETGLLQTFIRSGLDFGTNQQGLIVNFTGLLLVLFAVSVGLAVLLPRGFSQ</sequence>
<feature type="transmembrane region" description="Helical" evidence="13">
    <location>
        <begin position="12"/>
        <end position="34"/>
    </location>
</feature>
<name>A0A8K0GRW9_9ROSA</name>
<keyword evidence="5 13" id="KW-0812">Transmembrane</keyword>
<evidence type="ECO:0000256" key="6">
    <source>
        <dbReference type="ARBA" id="ARBA00022723"/>
    </source>
</evidence>
<evidence type="ECO:0000256" key="11">
    <source>
        <dbReference type="ARBA" id="ARBA00024225"/>
    </source>
</evidence>
<organism evidence="15 16">
    <name type="scientific">Rhamnella rubrinervis</name>
    <dbReference type="NCBI Taxonomy" id="2594499"/>
    <lineage>
        <taxon>Eukaryota</taxon>
        <taxon>Viridiplantae</taxon>
        <taxon>Streptophyta</taxon>
        <taxon>Embryophyta</taxon>
        <taxon>Tracheophyta</taxon>
        <taxon>Spermatophyta</taxon>
        <taxon>Magnoliopsida</taxon>
        <taxon>eudicotyledons</taxon>
        <taxon>Gunneridae</taxon>
        <taxon>Pentapetalae</taxon>
        <taxon>rosids</taxon>
        <taxon>fabids</taxon>
        <taxon>Rosales</taxon>
        <taxon>Rhamnaceae</taxon>
        <taxon>rhamnoid group</taxon>
        <taxon>Rhamneae</taxon>
        <taxon>Rhamnella</taxon>
    </lineage>
</organism>
<evidence type="ECO:0000313" key="15">
    <source>
        <dbReference type="EMBL" id="KAF3432070.1"/>
    </source>
</evidence>
<dbReference type="Proteomes" id="UP000796880">
    <property type="component" value="Unassembled WGS sequence"/>
</dbReference>
<dbReference type="InterPro" id="IPR043205">
    <property type="entry name" value="CYB561/CYBRD1-like"/>
</dbReference>
<comment type="catalytic activity">
    <reaction evidence="12">
        <text>Fe(3+)(out) + L-ascorbate(in) = monodehydro-L-ascorbate radical(in) + Fe(2+)(out) + H(+)</text>
        <dbReference type="Rhea" id="RHEA:30403"/>
        <dbReference type="ChEBI" id="CHEBI:15378"/>
        <dbReference type="ChEBI" id="CHEBI:29033"/>
        <dbReference type="ChEBI" id="CHEBI:29034"/>
        <dbReference type="ChEBI" id="CHEBI:38290"/>
        <dbReference type="ChEBI" id="CHEBI:59513"/>
        <dbReference type="EC" id="7.2.1.3"/>
    </reaction>
</comment>
<feature type="transmembrane region" description="Helical" evidence="13">
    <location>
        <begin position="86"/>
        <end position="107"/>
    </location>
</feature>
<evidence type="ECO:0000256" key="9">
    <source>
        <dbReference type="ARBA" id="ARBA00023004"/>
    </source>
</evidence>
<keyword evidence="16" id="KW-1185">Reference proteome</keyword>
<dbReference type="InterPro" id="IPR006593">
    <property type="entry name" value="Cyt_b561/ferric_Rdtase_TM"/>
</dbReference>
<reference evidence="15" key="1">
    <citation type="submission" date="2020-03" db="EMBL/GenBank/DDBJ databases">
        <title>A high-quality chromosome-level genome assembly of a woody plant with both climbing and erect habits, Rhamnella rubrinervis.</title>
        <authorList>
            <person name="Lu Z."/>
            <person name="Yang Y."/>
            <person name="Zhu X."/>
            <person name="Sun Y."/>
        </authorList>
    </citation>
    <scope>NUCLEOTIDE SEQUENCE</scope>
    <source>
        <strain evidence="15">BYM</strain>
        <tissue evidence="15">Leaf</tissue>
    </source>
</reference>
<dbReference type="CDD" id="cd08766">
    <property type="entry name" value="Cyt_b561_ACYB-1_like"/>
    <property type="match status" value="1"/>
</dbReference>
<evidence type="ECO:0000256" key="7">
    <source>
        <dbReference type="ARBA" id="ARBA00022982"/>
    </source>
</evidence>
<accession>A0A8K0GRW9</accession>
<feature type="domain" description="Cytochrome b561" evidence="14">
    <location>
        <begin position="18"/>
        <end position="219"/>
    </location>
</feature>
<evidence type="ECO:0000256" key="3">
    <source>
        <dbReference type="ARBA" id="ARBA00022448"/>
    </source>
</evidence>
<evidence type="ECO:0000256" key="10">
    <source>
        <dbReference type="ARBA" id="ARBA00023136"/>
    </source>
</evidence>
<evidence type="ECO:0000256" key="5">
    <source>
        <dbReference type="ARBA" id="ARBA00022692"/>
    </source>
</evidence>
<dbReference type="EMBL" id="VOIH02000012">
    <property type="protein sequence ID" value="KAF3432070.1"/>
    <property type="molecule type" value="Genomic_DNA"/>
</dbReference>
<protein>
    <recommendedName>
        <fullName evidence="11">ascorbate ferrireductase (transmembrane)</fullName>
        <ecNumber evidence="11">7.2.1.3</ecNumber>
    </recommendedName>
</protein>
<evidence type="ECO:0000256" key="12">
    <source>
        <dbReference type="ARBA" id="ARBA00051575"/>
    </source>
</evidence>
<keyword evidence="3" id="KW-0813">Transport</keyword>